<accession>A0A8H4QHF3</accession>
<organism evidence="12 13">
    <name type="scientific">Agrocybe pediades</name>
    <dbReference type="NCBI Taxonomy" id="84607"/>
    <lineage>
        <taxon>Eukaryota</taxon>
        <taxon>Fungi</taxon>
        <taxon>Dikarya</taxon>
        <taxon>Basidiomycota</taxon>
        <taxon>Agaricomycotina</taxon>
        <taxon>Agaricomycetes</taxon>
        <taxon>Agaricomycetidae</taxon>
        <taxon>Agaricales</taxon>
        <taxon>Agaricineae</taxon>
        <taxon>Strophariaceae</taxon>
        <taxon>Agrocybe</taxon>
    </lineage>
</organism>
<evidence type="ECO:0000256" key="10">
    <source>
        <dbReference type="ARBA" id="ARBA00032806"/>
    </source>
</evidence>
<dbReference type="InterPro" id="IPR042176">
    <property type="entry name" value="Pantoate_ligase_C"/>
</dbReference>
<comment type="catalytic activity">
    <reaction evidence="11">
        <text>(R)-pantoate + beta-alanine + ATP = (R)-pantothenate + AMP + diphosphate + H(+)</text>
        <dbReference type="Rhea" id="RHEA:10912"/>
        <dbReference type="ChEBI" id="CHEBI:15378"/>
        <dbReference type="ChEBI" id="CHEBI:15980"/>
        <dbReference type="ChEBI" id="CHEBI:29032"/>
        <dbReference type="ChEBI" id="CHEBI:30616"/>
        <dbReference type="ChEBI" id="CHEBI:33019"/>
        <dbReference type="ChEBI" id="CHEBI:57966"/>
        <dbReference type="ChEBI" id="CHEBI:456215"/>
        <dbReference type="EC" id="6.3.2.1"/>
    </reaction>
</comment>
<keyword evidence="13" id="KW-1185">Reference proteome</keyword>
<name>A0A8H4QHF3_9AGAR</name>
<dbReference type="Gene3D" id="3.40.50.620">
    <property type="entry name" value="HUPs"/>
    <property type="match status" value="1"/>
</dbReference>
<dbReference type="EC" id="6.3.2.1" evidence="3"/>
<dbReference type="AlphaFoldDB" id="A0A8H4QHF3"/>
<keyword evidence="6" id="KW-0566">Pantothenate biosynthesis</keyword>
<dbReference type="InterPro" id="IPR004821">
    <property type="entry name" value="Cyt_trans-like"/>
</dbReference>
<evidence type="ECO:0000256" key="1">
    <source>
        <dbReference type="ARBA" id="ARBA00004990"/>
    </source>
</evidence>
<evidence type="ECO:0000313" key="12">
    <source>
        <dbReference type="EMBL" id="KAF4610806.1"/>
    </source>
</evidence>
<dbReference type="EMBL" id="JAACJL010000058">
    <property type="protein sequence ID" value="KAF4610806.1"/>
    <property type="molecule type" value="Genomic_DNA"/>
</dbReference>
<evidence type="ECO:0000256" key="2">
    <source>
        <dbReference type="ARBA" id="ARBA00009256"/>
    </source>
</evidence>
<evidence type="ECO:0000256" key="4">
    <source>
        <dbReference type="ARBA" id="ARBA00015647"/>
    </source>
</evidence>
<dbReference type="GO" id="GO:0005524">
    <property type="term" value="F:ATP binding"/>
    <property type="evidence" value="ECO:0007669"/>
    <property type="project" value="UniProtKB-KW"/>
</dbReference>
<keyword evidence="5" id="KW-0436">Ligase</keyword>
<evidence type="ECO:0000313" key="13">
    <source>
        <dbReference type="Proteomes" id="UP000521872"/>
    </source>
</evidence>
<dbReference type="UniPathway" id="UPA00028">
    <property type="reaction ID" value="UER00005"/>
</dbReference>
<evidence type="ECO:0000256" key="8">
    <source>
        <dbReference type="ARBA" id="ARBA00022840"/>
    </source>
</evidence>
<keyword evidence="7" id="KW-0547">Nucleotide-binding</keyword>
<dbReference type="HAMAP" id="MF_00158">
    <property type="entry name" value="PanC"/>
    <property type="match status" value="1"/>
</dbReference>
<dbReference type="GO" id="GO:0004592">
    <property type="term" value="F:pantoate-beta-alanine ligase activity"/>
    <property type="evidence" value="ECO:0007669"/>
    <property type="project" value="UniProtKB-EC"/>
</dbReference>
<dbReference type="NCBIfam" id="TIGR00125">
    <property type="entry name" value="cyt_tran_rel"/>
    <property type="match status" value="1"/>
</dbReference>
<comment type="pathway">
    <text evidence="1">Cofactor biosynthesis; (R)-pantothenate biosynthesis; (R)-pantothenate from (R)-pantoate and beta-alanine: step 1/1.</text>
</comment>
<gene>
    <name evidence="12" type="ORF">D9613_007068</name>
</gene>
<protein>
    <recommendedName>
        <fullName evidence="4">Pantoate--beta-alanine ligase</fullName>
        <ecNumber evidence="3">6.3.2.1</ecNumber>
    </recommendedName>
    <alternativeName>
        <fullName evidence="10">Pantoate-activating enzyme</fullName>
    </alternativeName>
    <alternativeName>
        <fullName evidence="9">Pantothenate synthetase</fullName>
    </alternativeName>
</protein>
<dbReference type="Pfam" id="PF02569">
    <property type="entry name" value="Pantoate_ligase"/>
    <property type="match status" value="1"/>
</dbReference>
<sequence length="391" mass="43575">MLLSVTKPQRLLINFRSSWNNNIPSLFKFTLRAPITTFNTFKIPRAFGLNLTRTMASNSTELPSSTIPIFTTVADYRAWRRAAFKAGKTVGFVPTMGALHEGHISLVRESLENNDLTVVSIFVNPAQFAPHEDLATYPRTLPKDLQLLEEQKITSKSCGETRTPSAVFVPTVSEMYPSGIVQNVAEQKGTFIEVQGYGHQMEGKSRPTFFRGVATVVTKLFNVIEPTQAYFGQKDIQQALLLKRMCRDLLLSHPEPSNLHIIPTARDPTDSLALSSRNAYLSTDGRKVATTLWQALKAAETAWTEGRTKRECINAATKVVEEKIAQASKDGLEVVMKLDYVEMNDAQTFEVLEEEKARRDTGLVILSGALYVDKTRLIDNILLGDIHQVLG</sequence>
<dbReference type="NCBIfam" id="TIGR00018">
    <property type="entry name" value="panC"/>
    <property type="match status" value="1"/>
</dbReference>
<dbReference type="Proteomes" id="UP000521872">
    <property type="component" value="Unassembled WGS sequence"/>
</dbReference>
<comment type="similarity">
    <text evidence="2">Belongs to the pantothenate synthetase family.</text>
</comment>
<dbReference type="InterPro" id="IPR014729">
    <property type="entry name" value="Rossmann-like_a/b/a_fold"/>
</dbReference>
<keyword evidence="8" id="KW-0067">ATP-binding</keyword>
<evidence type="ECO:0000256" key="3">
    <source>
        <dbReference type="ARBA" id="ARBA00012219"/>
    </source>
</evidence>
<comment type="caution">
    <text evidence="12">The sequence shown here is derived from an EMBL/GenBank/DDBJ whole genome shotgun (WGS) entry which is preliminary data.</text>
</comment>
<evidence type="ECO:0000256" key="6">
    <source>
        <dbReference type="ARBA" id="ARBA00022655"/>
    </source>
</evidence>
<dbReference type="CDD" id="cd00560">
    <property type="entry name" value="PanC"/>
    <property type="match status" value="1"/>
</dbReference>
<evidence type="ECO:0000256" key="9">
    <source>
        <dbReference type="ARBA" id="ARBA00029902"/>
    </source>
</evidence>
<evidence type="ECO:0000256" key="11">
    <source>
        <dbReference type="ARBA" id="ARBA00048258"/>
    </source>
</evidence>
<evidence type="ECO:0000256" key="5">
    <source>
        <dbReference type="ARBA" id="ARBA00022598"/>
    </source>
</evidence>
<dbReference type="SUPFAM" id="SSF52374">
    <property type="entry name" value="Nucleotidylyl transferase"/>
    <property type="match status" value="1"/>
</dbReference>
<dbReference type="PANTHER" id="PTHR21299">
    <property type="entry name" value="CYTIDYLATE KINASE/PANTOATE-BETA-ALANINE LIGASE"/>
    <property type="match status" value="1"/>
</dbReference>
<dbReference type="FunFam" id="3.40.50.620:FF:000013">
    <property type="entry name" value="Pantothenate synthetase"/>
    <property type="match status" value="1"/>
</dbReference>
<evidence type="ECO:0000256" key="7">
    <source>
        <dbReference type="ARBA" id="ARBA00022741"/>
    </source>
</evidence>
<dbReference type="InterPro" id="IPR003721">
    <property type="entry name" value="Pantoate_ligase"/>
</dbReference>
<proteinExistence type="inferred from homology"/>
<reference evidence="12 13" key="1">
    <citation type="submission" date="2019-12" db="EMBL/GenBank/DDBJ databases">
        <authorList>
            <person name="Floudas D."/>
            <person name="Bentzer J."/>
            <person name="Ahren D."/>
            <person name="Johansson T."/>
            <person name="Persson P."/>
            <person name="Tunlid A."/>
        </authorList>
    </citation>
    <scope>NUCLEOTIDE SEQUENCE [LARGE SCALE GENOMIC DNA]</scope>
    <source>
        <strain evidence="12 13">CBS 102.39</strain>
    </source>
</reference>
<dbReference type="Gene3D" id="3.30.1300.10">
    <property type="entry name" value="Pantoate-beta-alanine ligase, C-terminal domain"/>
    <property type="match status" value="1"/>
</dbReference>
<dbReference type="PANTHER" id="PTHR21299:SF1">
    <property type="entry name" value="PANTOATE--BETA-ALANINE LIGASE"/>
    <property type="match status" value="1"/>
</dbReference>
<dbReference type="GO" id="GO:0015940">
    <property type="term" value="P:pantothenate biosynthetic process"/>
    <property type="evidence" value="ECO:0007669"/>
    <property type="project" value="UniProtKB-UniPathway"/>
</dbReference>